<keyword evidence="3" id="KW-0862">Zinc</keyword>
<reference evidence="5 6" key="1">
    <citation type="submission" date="2023-05" db="EMBL/GenBank/DDBJ databases">
        <title>Chelatococcus sp. nov., a moderately thermophilic bacterium isolated from hot spring microbial mat.</title>
        <authorList>
            <person name="Hu C.-J."/>
            <person name="Li W.-J."/>
        </authorList>
    </citation>
    <scope>NUCLEOTIDE SEQUENCE [LARGE SCALE GENOMIC DNA]</scope>
    <source>
        <strain evidence="5 6">SYSU G07232</strain>
    </source>
</reference>
<dbReference type="SUPFAM" id="SSF51316">
    <property type="entry name" value="Mss4-like"/>
    <property type="match status" value="1"/>
</dbReference>
<dbReference type="PROSITE" id="PS51891">
    <property type="entry name" value="CENP_V_GFA"/>
    <property type="match status" value="1"/>
</dbReference>
<accession>A0ABT7AHY9</accession>
<evidence type="ECO:0000256" key="2">
    <source>
        <dbReference type="ARBA" id="ARBA00022723"/>
    </source>
</evidence>
<protein>
    <submittedName>
        <fullName evidence="5">GFA family protein</fullName>
    </submittedName>
</protein>
<dbReference type="InterPro" id="IPR052355">
    <property type="entry name" value="CENP-V-like"/>
</dbReference>
<dbReference type="Proteomes" id="UP001321492">
    <property type="component" value="Unassembled WGS sequence"/>
</dbReference>
<dbReference type="Gene3D" id="2.170.150.70">
    <property type="match status" value="1"/>
</dbReference>
<name>A0ABT7AHY9_9HYPH</name>
<comment type="similarity">
    <text evidence="1">Belongs to the Gfa family.</text>
</comment>
<feature type="domain" description="CENP-V/GFA" evidence="4">
    <location>
        <begin position="4"/>
        <end position="112"/>
    </location>
</feature>
<dbReference type="RefSeq" id="WP_283740978.1">
    <property type="nucleotide sequence ID" value="NZ_JASJEV010000007.1"/>
</dbReference>
<comment type="caution">
    <text evidence="5">The sequence shown here is derived from an EMBL/GenBank/DDBJ whole genome shotgun (WGS) entry which is preliminary data.</text>
</comment>
<evidence type="ECO:0000256" key="3">
    <source>
        <dbReference type="ARBA" id="ARBA00022833"/>
    </source>
</evidence>
<dbReference type="PANTHER" id="PTHR28620">
    <property type="entry name" value="CENTROMERE PROTEIN V"/>
    <property type="match status" value="1"/>
</dbReference>
<evidence type="ECO:0000313" key="6">
    <source>
        <dbReference type="Proteomes" id="UP001321492"/>
    </source>
</evidence>
<evidence type="ECO:0000259" key="4">
    <source>
        <dbReference type="PROSITE" id="PS51891"/>
    </source>
</evidence>
<dbReference type="EMBL" id="JASJEV010000007">
    <property type="protein sequence ID" value="MDJ1158978.1"/>
    <property type="molecule type" value="Genomic_DNA"/>
</dbReference>
<keyword evidence="6" id="KW-1185">Reference proteome</keyword>
<evidence type="ECO:0000256" key="1">
    <source>
        <dbReference type="ARBA" id="ARBA00005495"/>
    </source>
</evidence>
<keyword evidence="2" id="KW-0479">Metal-binding</keyword>
<sequence>MTRFDGRCHCGAVRFSVETDLAQVISCNCSICSRHGLLLSFVPAERFTLTAGEEALKDYRFNTMRIRHRFCGQCGVEPFAEGAMPDGSPMRAVNVRCLDGVDLAGLTLTPFDGRNLR</sequence>
<organism evidence="5 6">
    <name type="scientific">Chelatococcus albus</name>
    <dbReference type="NCBI Taxonomy" id="3047466"/>
    <lineage>
        <taxon>Bacteria</taxon>
        <taxon>Pseudomonadati</taxon>
        <taxon>Pseudomonadota</taxon>
        <taxon>Alphaproteobacteria</taxon>
        <taxon>Hyphomicrobiales</taxon>
        <taxon>Chelatococcaceae</taxon>
        <taxon>Chelatococcus</taxon>
    </lineage>
</organism>
<gene>
    <name evidence="5" type="ORF">QNA08_12105</name>
</gene>
<dbReference type="PANTHER" id="PTHR28620:SF1">
    <property type="entry name" value="CENP-V_GFA DOMAIN-CONTAINING PROTEIN"/>
    <property type="match status" value="1"/>
</dbReference>
<proteinExistence type="inferred from homology"/>
<evidence type="ECO:0000313" key="5">
    <source>
        <dbReference type="EMBL" id="MDJ1158978.1"/>
    </source>
</evidence>
<dbReference type="InterPro" id="IPR011057">
    <property type="entry name" value="Mss4-like_sf"/>
</dbReference>
<dbReference type="Pfam" id="PF04828">
    <property type="entry name" value="GFA"/>
    <property type="match status" value="1"/>
</dbReference>
<dbReference type="InterPro" id="IPR006913">
    <property type="entry name" value="CENP-V/GFA"/>
</dbReference>